<dbReference type="EMBL" id="FOZW01000005">
    <property type="protein sequence ID" value="SFS82906.1"/>
    <property type="molecule type" value="Genomic_DNA"/>
</dbReference>
<dbReference type="Pfam" id="PF01266">
    <property type="entry name" value="DAO"/>
    <property type="match status" value="1"/>
</dbReference>
<dbReference type="Gene3D" id="3.30.9.10">
    <property type="entry name" value="D-Amino Acid Oxidase, subunit A, domain 2"/>
    <property type="match status" value="1"/>
</dbReference>
<keyword evidence="4" id="KW-1185">Reference proteome</keyword>
<evidence type="ECO:0000259" key="2">
    <source>
        <dbReference type="Pfam" id="PF01266"/>
    </source>
</evidence>
<dbReference type="InterPro" id="IPR036188">
    <property type="entry name" value="FAD/NAD-bd_sf"/>
</dbReference>
<dbReference type="AlphaFoldDB" id="A0A1I6T174"/>
<organism evidence="3 4">
    <name type="scientific">Alloyangia pacifica</name>
    <dbReference type="NCBI Taxonomy" id="311180"/>
    <lineage>
        <taxon>Bacteria</taxon>
        <taxon>Pseudomonadati</taxon>
        <taxon>Pseudomonadota</taxon>
        <taxon>Alphaproteobacteria</taxon>
        <taxon>Rhodobacterales</taxon>
        <taxon>Roseobacteraceae</taxon>
        <taxon>Alloyangia</taxon>
    </lineage>
</organism>
<proteinExistence type="predicted"/>
<evidence type="ECO:0000313" key="3">
    <source>
        <dbReference type="EMBL" id="SFS82906.1"/>
    </source>
</evidence>
<accession>A0A1I6T174</accession>
<keyword evidence="1" id="KW-0560">Oxidoreductase</keyword>
<name>A0A1I6T174_9RHOB</name>
<dbReference type="SUPFAM" id="SSF54373">
    <property type="entry name" value="FAD-linked reductases, C-terminal domain"/>
    <property type="match status" value="1"/>
</dbReference>
<dbReference type="PANTHER" id="PTHR13847">
    <property type="entry name" value="SARCOSINE DEHYDROGENASE-RELATED"/>
    <property type="match status" value="1"/>
</dbReference>
<evidence type="ECO:0000256" key="1">
    <source>
        <dbReference type="ARBA" id="ARBA00023002"/>
    </source>
</evidence>
<protein>
    <submittedName>
        <fullName evidence="3">Glycine/D-amino acid oxidase</fullName>
    </submittedName>
</protein>
<dbReference type="Gene3D" id="3.50.50.60">
    <property type="entry name" value="FAD/NAD(P)-binding domain"/>
    <property type="match status" value="1"/>
</dbReference>
<sequence>MDQHDITVIGGGLVGSAVALGLAETGLRVLVLDGEDLSRRASRANFGLVWVSGKGLGTPDYARWSFEAARIWPGFARDLEARSGVSLSLDQPGGYSFGLSIGELDGIIAEMTHITEETDGEGAPWRMVSRAELVREIPGIGPDVAGAVHGSADGHLNALRLFHALHRAGAAAGVTYRAHHAVTQIEPSSAGFRLRGDWGQITTPRVVLAAGTETERLAPMVGLAAPLKRSRGQIVVTERVSGRLPFLSAIIRQTDEGSVMIGDSDEGDTDALAGNPEIAALLAARAIRVYPPLARLNMVRSWTGFRVKPRDGIPIYGQSRSCPGAYVVLCHSGVTLAALHARRIAPQIAEGAAQIGPAAFSSERFHVPA</sequence>
<dbReference type="STRING" id="311180.SAMN04488050_105205"/>
<dbReference type="GO" id="GO:0016491">
    <property type="term" value="F:oxidoreductase activity"/>
    <property type="evidence" value="ECO:0007669"/>
    <property type="project" value="UniProtKB-KW"/>
</dbReference>
<reference evidence="4" key="1">
    <citation type="submission" date="2016-10" db="EMBL/GenBank/DDBJ databases">
        <authorList>
            <person name="Varghese N."/>
            <person name="Submissions S."/>
        </authorList>
    </citation>
    <scope>NUCLEOTIDE SEQUENCE [LARGE SCALE GENOMIC DNA]</scope>
    <source>
        <strain evidence="4">DSM 26894</strain>
    </source>
</reference>
<dbReference type="GO" id="GO:0005737">
    <property type="term" value="C:cytoplasm"/>
    <property type="evidence" value="ECO:0007669"/>
    <property type="project" value="TreeGrafter"/>
</dbReference>
<dbReference type="Proteomes" id="UP000199392">
    <property type="component" value="Unassembled WGS sequence"/>
</dbReference>
<dbReference type="SUPFAM" id="SSF51905">
    <property type="entry name" value="FAD/NAD(P)-binding domain"/>
    <property type="match status" value="1"/>
</dbReference>
<gene>
    <name evidence="3" type="ORF">SAMN04488050_105205</name>
</gene>
<dbReference type="InterPro" id="IPR006076">
    <property type="entry name" value="FAD-dep_OxRdtase"/>
</dbReference>
<evidence type="ECO:0000313" key="4">
    <source>
        <dbReference type="Proteomes" id="UP000199392"/>
    </source>
</evidence>
<feature type="domain" description="FAD dependent oxidoreductase" evidence="2">
    <location>
        <begin position="5"/>
        <end position="345"/>
    </location>
</feature>
<dbReference type="RefSeq" id="WP_218124877.1">
    <property type="nucleotide sequence ID" value="NZ_FNCL01000005.1"/>
</dbReference>
<dbReference type="PANTHER" id="PTHR13847:SF289">
    <property type="entry name" value="GLYCINE OXIDASE"/>
    <property type="match status" value="1"/>
</dbReference>